<feature type="compositionally biased region" description="Polar residues" evidence="1">
    <location>
        <begin position="628"/>
        <end position="641"/>
    </location>
</feature>
<evidence type="ECO:0000313" key="5">
    <source>
        <dbReference type="Proteomes" id="UP001220324"/>
    </source>
</evidence>
<evidence type="ECO:0000313" key="4">
    <source>
        <dbReference type="EMBL" id="KAJ5533468.1"/>
    </source>
</evidence>
<evidence type="ECO:0000259" key="2">
    <source>
        <dbReference type="Pfam" id="PF01048"/>
    </source>
</evidence>
<feature type="domain" description="Nucleoside phosphorylase" evidence="2">
    <location>
        <begin position="17"/>
        <end position="309"/>
    </location>
</feature>
<dbReference type="InterPro" id="IPR000845">
    <property type="entry name" value="Nucleoside_phosphorylase_d"/>
</dbReference>
<dbReference type="Pfam" id="PF24476">
    <property type="entry name" value="DUF7580"/>
    <property type="match status" value="1"/>
</dbReference>
<organism evidence="4 5">
    <name type="scientific">Penicillium frequentans</name>
    <dbReference type="NCBI Taxonomy" id="3151616"/>
    <lineage>
        <taxon>Eukaryota</taxon>
        <taxon>Fungi</taxon>
        <taxon>Dikarya</taxon>
        <taxon>Ascomycota</taxon>
        <taxon>Pezizomycotina</taxon>
        <taxon>Eurotiomycetes</taxon>
        <taxon>Eurotiomycetidae</taxon>
        <taxon>Eurotiales</taxon>
        <taxon>Aspergillaceae</taxon>
        <taxon>Penicillium</taxon>
    </lineage>
</organism>
<comment type="caution">
    <text evidence="4">The sequence shown here is derived from an EMBL/GenBank/DDBJ whole genome shotgun (WGS) entry which is preliminary data.</text>
</comment>
<protein>
    <recommendedName>
        <fullName evidence="6">Nucleoside phosphorylase domain-containing protein</fullName>
    </recommendedName>
</protein>
<keyword evidence="5" id="KW-1185">Reference proteome</keyword>
<name>A0AAD6CR20_9EURO</name>
<evidence type="ECO:0008006" key="6">
    <source>
        <dbReference type="Google" id="ProtNLM"/>
    </source>
</evidence>
<dbReference type="InterPro" id="IPR035994">
    <property type="entry name" value="Nucleoside_phosphorylase_sf"/>
</dbReference>
<gene>
    <name evidence="4" type="ORF">N7494_010020</name>
</gene>
<dbReference type="GO" id="GO:0003824">
    <property type="term" value="F:catalytic activity"/>
    <property type="evidence" value="ECO:0007669"/>
    <property type="project" value="InterPro"/>
</dbReference>
<dbReference type="GO" id="GO:0009116">
    <property type="term" value="P:nucleoside metabolic process"/>
    <property type="evidence" value="ECO:0007669"/>
    <property type="project" value="InterPro"/>
</dbReference>
<dbReference type="AlphaFoldDB" id="A0AAD6CR20"/>
<proteinExistence type="predicted"/>
<dbReference type="SUPFAM" id="SSF53167">
    <property type="entry name" value="Purine and uridine phosphorylases"/>
    <property type="match status" value="1"/>
</dbReference>
<dbReference type="EMBL" id="JAQIZZ010000007">
    <property type="protein sequence ID" value="KAJ5533468.1"/>
    <property type="molecule type" value="Genomic_DNA"/>
</dbReference>
<sequence>MKMTSVIPPNSREDFGIAIICALQVEADAVEALFDQSWDENGDRYGKSRGDQNAYRTGVIGKHNVVLAYMPGIGKSHAARVAASFRSSFQGIRLALIVGICGGVPSGNDNEIFLGDIILSDEIVMYDLGRRFPGGFRRKEGITISTLNVEVRTFLQKLKGQIGREHLLRRTTHHFATLQKRDGDYSCPGGTRDRLYEKTYHHKHHASLRCKKCEKNELCKKAQEATCETLKCDESRLVARPQYFPDKLDIHFGRIASGDTVMKSGVERDKVAEDENVIAFEMEGAGICNNLPFILVKGVCDYADSHKDKIWQKYTAGRAAACMRSLLEQWAAIDPPEGSVERQKDSFQACSYSLDTISEVTSPLPPIDQGHSSPESHDSTFLPKIKSGFKSALASFRANRKLLPRDADLRSLLKTQRVILLDILETMPSSSLEFANDDHDSSHKLRLDGAQAIRKKLEEIENITKSLPFPDNGRSQSKSEVGKLKDALQDLASLVQVFVSLMPQPRKPRLVEQSKEAVSLRSCREFQHFQIVQQAACSLYDAFGTACNAHTVHDLHLSLQPGLDQTLSRVQFNVAYSQISIASGKSIWIKVETKINPPEVISRSTSLPMRGEIRSLKRSVHFEDTSSESHQQVRSQTSSEPLRSLLPKKSFSGVPNLHLQRNLCTLVERFSHQRECNGCIGLLGDNVVCTHLAYMDNQIDSKSTSTSLSQLISLSRTELAESMSLYEQIRLCRYLATAVLYYHATPWLKKAWRSDDIHFFGNGSSLRKMPHNLLYVAMATSVQVQDSSIISQPRLSSYHHIIRNPVLFGLGVMFLELAYEAPLEVLQQPVDIEKGGPQGFADYFTAHRVAESGRKVTGSFKAIIKKCLYCDFGHDSDFMSPGLQQAFYYEVIGGLEKLEAKLQEI</sequence>
<dbReference type="Proteomes" id="UP001220324">
    <property type="component" value="Unassembled WGS sequence"/>
</dbReference>
<evidence type="ECO:0000256" key="1">
    <source>
        <dbReference type="SAM" id="MobiDB-lite"/>
    </source>
</evidence>
<dbReference type="Gene3D" id="3.40.50.1580">
    <property type="entry name" value="Nucleoside phosphorylase domain"/>
    <property type="match status" value="1"/>
</dbReference>
<dbReference type="InterPro" id="IPR056002">
    <property type="entry name" value="DUF7580"/>
</dbReference>
<dbReference type="InterPro" id="IPR053137">
    <property type="entry name" value="NLR-like"/>
</dbReference>
<dbReference type="PANTHER" id="PTHR46082">
    <property type="entry name" value="ATP/GTP-BINDING PROTEIN-RELATED"/>
    <property type="match status" value="1"/>
</dbReference>
<evidence type="ECO:0000259" key="3">
    <source>
        <dbReference type="Pfam" id="PF24476"/>
    </source>
</evidence>
<feature type="region of interest" description="Disordered" evidence="1">
    <location>
        <begin position="623"/>
        <end position="647"/>
    </location>
</feature>
<feature type="domain" description="DUF7580" evidence="3">
    <location>
        <begin position="553"/>
        <end position="876"/>
    </location>
</feature>
<dbReference type="PANTHER" id="PTHR46082:SF6">
    <property type="entry name" value="AAA+ ATPASE DOMAIN-CONTAINING PROTEIN-RELATED"/>
    <property type="match status" value="1"/>
</dbReference>
<dbReference type="Pfam" id="PF01048">
    <property type="entry name" value="PNP_UDP_1"/>
    <property type="match status" value="1"/>
</dbReference>
<reference evidence="4 5" key="1">
    <citation type="journal article" date="2023" name="IMA Fungus">
        <title>Comparative genomic study of the Penicillium genus elucidates a diverse pangenome and 15 lateral gene transfer events.</title>
        <authorList>
            <person name="Petersen C."/>
            <person name="Sorensen T."/>
            <person name="Nielsen M.R."/>
            <person name="Sondergaard T.E."/>
            <person name="Sorensen J.L."/>
            <person name="Fitzpatrick D.A."/>
            <person name="Frisvad J.C."/>
            <person name="Nielsen K.L."/>
        </authorList>
    </citation>
    <scope>NUCLEOTIDE SEQUENCE [LARGE SCALE GENOMIC DNA]</scope>
    <source>
        <strain evidence="4 5">IBT 35679</strain>
    </source>
</reference>
<accession>A0AAD6CR20</accession>